<proteinExistence type="predicted"/>
<feature type="domain" description="PAS" evidence="12">
    <location>
        <begin position="176"/>
        <end position="215"/>
    </location>
</feature>
<evidence type="ECO:0000256" key="1">
    <source>
        <dbReference type="ARBA" id="ARBA00000085"/>
    </source>
</evidence>
<keyword evidence="3 8" id="KW-0597">Phosphoprotein</keyword>
<reference evidence="15" key="1">
    <citation type="submission" date="2016-10" db="EMBL/GenBank/DDBJ databases">
        <authorList>
            <person name="Varghese N."/>
            <person name="Submissions S."/>
        </authorList>
    </citation>
    <scope>NUCLEOTIDE SEQUENCE [LARGE SCALE GENOMIC DNA]</scope>
    <source>
        <strain evidence="15">ATCC 25963</strain>
    </source>
</reference>
<sequence>MSDALAAAQRELEELRLRLAEAQETIRAIQGGEVDALVISDAEDPEPPRVFTLDAADKPYRLLVEQMHHAAAALTIDGVVLACNNHLTRLLRCERQEVLGQPLQQHIDPPGLPVFEGLLRDGLAALTEREVMLRRADGERLPIVLGVRALHEGVAGVCLLVVDLSEQKRRERLIADEATARAILEQVADAVVVCDNEGIVLRASRAAHDLCGTNPLFQRFDRVFALTRHDDPRARVDLDTVWRGEPLRGLEVCCDRPGGKRADLMLGAGPLVVAGGERLGVVITLTDITSLRAAEDELRRRASELQAADRRKDEFLAMLAHELRNPLSPIQSSLEIMNLQALDDPLVNQCRDVIERQVQQLTRLVDDLLEVSRINTGKIQLQMERIDLGAAVLRGIETSRPAVDAKRHRLTFACPPDPVWVRADPTRIAQVIGNLVNNAAKYTESGGEIGVRLESEGGRAVVRVRDSGIGIPQEMLAEVFDLFTQVHRSLDRSQGGLGIGLALVKRLVTIHGGQVEAHSDGPGLGSEFVVRLPLWDGGRVGQEAPRVDKPTGTGPSLRVLVIDDNRDAAELLAALLGMLGHKVQTAADGPSGIATALAFMPQLVLCDIGLPLLDGYGVVADLRARPEFADTRFIALTGYGRAEDRQRSQASGFHAHLIKPVGLAKLKALLGPPQAGEVEA</sequence>
<dbReference type="SUPFAM" id="SSF47384">
    <property type="entry name" value="Homodimeric domain of signal transducing histidine kinase"/>
    <property type="match status" value="1"/>
</dbReference>
<keyword evidence="6" id="KW-0902">Two-component regulatory system</keyword>
<dbReference type="STRING" id="54.SAMN02745121_08152"/>
<accession>A0A1I2HVB4</accession>
<evidence type="ECO:0000256" key="4">
    <source>
        <dbReference type="ARBA" id="ARBA00022679"/>
    </source>
</evidence>
<dbReference type="CDD" id="cd00082">
    <property type="entry name" value="HisKA"/>
    <property type="match status" value="1"/>
</dbReference>
<dbReference type="InterPro" id="IPR036890">
    <property type="entry name" value="HATPase_C_sf"/>
</dbReference>
<dbReference type="AlphaFoldDB" id="A0A1I2HVB4"/>
<dbReference type="PROSITE" id="PS50109">
    <property type="entry name" value="HIS_KIN"/>
    <property type="match status" value="1"/>
</dbReference>
<dbReference type="FunFam" id="3.30.565.10:FF:000006">
    <property type="entry name" value="Sensor histidine kinase WalK"/>
    <property type="match status" value="1"/>
</dbReference>
<keyword evidence="15" id="KW-1185">Reference proteome</keyword>
<feature type="domain" description="PAC" evidence="13">
    <location>
        <begin position="248"/>
        <end position="300"/>
    </location>
</feature>
<dbReference type="EMBL" id="FOMX01000046">
    <property type="protein sequence ID" value="SFF32301.1"/>
    <property type="molecule type" value="Genomic_DNA"/>
</dbReference>
<dbReference type="SUPFAM" id="SSF55785">
    <property type="entry name" value="PYP-like sensor domain (PAS domain)"/>
    <property type="match status" value="2"/>
</dbReference>
<dbReference type="Proteomes" id="UP000199400">
    <property type="component" value="Unassembled WGS sequence"/>
</dbReference>
<dbReference type="Gene3D" id="3.40.50.2300">
    <property type="match status" value="1"/>
</dbReference>
<dbReference type="OrthoDB" id="9768069at2"/>
<dbReference type="Pfam" id="PF02518">
    <property type="entry name" value="HATPase_c"/>
    <property type="match status" value="1"/>
</dbReference>
<keyword evidence="9" id="KW-0175">Coiled coil</keyword>
<dbReference type="PRINTS" id="PR00344">
    <property type="entry name" value="BCTRLSENSOR"/>
</dbReference>
<evidence type="ECO:0000259" key="10">
    <source>
        <dbReference type="PROSITE" id="PS50109"/>
    </source>
</evidence>
<dbReference type="InterPro" id="IPR011006">
    <property type="entry name" value="CheY-like_superfamily"/>
</dbReference>
<feature type="domain" description="Response regulatory" evidence="11">
    <location>
        <begin position="558"/>
        <end position="674"/>
    </location>
</feature>
<evidence type="ECO:0000259" key="13">
    <source>
        <dbReference type="PROSITE" id="PS50113"/>
    </source>
</evidence>
<dbReference type="PANTHER" id="PTHR43547">
    <property type="entry name" value="TWO-COMPONENT HISTIDINE KINASE"/>
    <property type="match status" value="1"/>
</dbReference>
<dbReference type="EC" id="2.7.13.3" evidence="2"/>
<evidence type="ECO:0000256" key="8">
    <source>
        <dbReference type="PROSITE-ProRule" id="PRU00169"/>
    </source>
</evidence>
<dbReference type="SUPFAM" id="SSF52172">
    <property type="entry name" value="CheY-like"/>
    <property type="match status" value="1"/>
</dbReference>
<dbReference type="SMART" id="SM00388">
    <property type="entry name" value="HisKA"/>
    <property type="match status" value="1"/>
</dbReference>
<keyword evidence="5" id="KW-0418">Kinase</keyword>
<dbReference type="InterPro" id="IPR036097">
    <property type="entry name" value="HisK_dim/P_sf"/>
</dbReference>
<dbReference type="FunFam" id="1.10.287.130:FF:000001">
    <property type="entry name" value="Two-component sensor histidine kinase"/>
    <property type="match status" value="1"/>
</dbReference>
<dbReference type="PANTHER" id="PTHR43547:SF2">
    <property type="entry name" value="HYBRID SIGNAL TRANSDUCTION HISTIDINE KINASE C"/>
    <property type="match status" value="1"/>
</dbReference>
<dbReference type="InterPro" id="IPR035965">
    <property type="entry name" value="PAS-like_dom_sf"/>
</dbReference>
<dbReference type="SMART" id="SM00387">
    <property type="entry name" value="HATPase_c"/>
    <property type="match status" value="1"/>
</dbReference>
<evidence type="ECO:0000256" key="6">
    <source>
        <dbReference type="ARBA" id="ARBA00023012"/>
    </source>
</evidence>
<dbReference type="InterPro" id="IPR001789">
    <property type="entry name" value="Sig_transdc_resp-reg_receiver"/>
</dbReference>
<evidence type="ECO:0000256" key="2">
    <source>
        <dbReference type="ARBA" id="ARBA00012438"/>
    </source>
</evidence>
<evidence type="ECO:0000256" key="5">
    <source>
        <dbReference type="ARBA" id="ARBA00022777"/>
    </source>
</evidence>
<dbReference type="InterPro" id="IPR005467">
    <property type="entry name" value="His_kinase_dom"/>
</dbReference>
<dbReference type="Pfam" id="PF13188">
    <property type="entry name" value="PAS_8"/>
    <property type="match status" value="1"/>
</dbReference>
<dbReference type="PROSITE" id="PS50113">
    <property type="entry name" value="PAC"/>
    <property type="match status" value="1"/>
</dbReference>
<protein>
    <recommendedName>
        <fullName evidence="2">histidine kinase</fullName>
        <ecNumber evidence="2">2.7.13.3</ecNumber>
    </recommendedName>
</protein>
<dbReference type="SMART" id="SM00091">
    <property type="entry name" value="PAS"/>
    <property type="match status" value="2"/>
</dbReference>
<evidence type="ECO:0000256" key="9">
    <source>
        <dbReference type="SAM" id="Coils"/>
    </source>
</evidence>
<dbReference type="Gene3D" id="3.30.565.10">
    <property type="entry name" value="Histidine kinase-like ATPase, C-terminal domain"/>
    <property type="match status" value="1"/>
</dbReference>
<gene>
    <name evidence="14" type="ORF">SAMN02745121_08152</name>
</gene>
<dbReference type="InterPro" id="IPR004358">
    <property type="entry name" value="Sig_transdc_His_kin-like_C"/>
</dbReference>
<dbReference type="GO" id="GO:0000155">
    <property type="term" value="F:phosphorelay sensor kinase activity"/>
    <property type="evidence" value="ECO:0007669"/>
    <property type="project" value="InterPro"/>
</dbReference>
<dbReference type="NCBIfam" id="TIGR00229">
    <property type="entry name" value="sensory_box"/>
    <property type="match status" value="2"/>
</dbReference>
<evidence type="ECO:0000259" key="12">
    <source>
        <dbReference type="PROSITE" id="PS50112"/>
    </source>
</evidence>
<dbReference type="CDD" id="cd00130">
    <property type="entry name" value="PAS"/>
    <property type="match status" value="1"/>
</dbReference>
<evidence type="ECO:0000313" key="14">
    <source>
        <dbReference type="EMBL" id="SFF32301.1"/>
    </source>
</evidence>
<evidence type="ECO:0000256" key="3">
    <source>
        <dbReference type="ARBA" id="ARBA00022553"/>
    </source>
</evidence>
<evidence type="ECO:0000256" key="7">
    <source>
        <dbReference type="ARBA" id="ARBA00023136"/>
    </source>
</evidence>
<dbReference type="PROSITE" id="PS50110">
    <property type="entry name" value="RESPONSE_REGULATORY"/>
    <property type="match status" value="1"/>
</dbReference>
<feature type="coiled-coil region" evidence="9">
    <location>
        <begin position="5"/>
        <end position="32"/>
    </location>
</feature>
<dbReference type="Pfam" id="PF00512">
    <property type="entry name" value="HisKA"/>
    <property type="match status" value="1"/>
</dbReference>
<dbReference type="Pfam" id="PF13426">
    <property type="entry name" value="PAS_9"/>
    <property type="match status" value="1"/>
</dbReference>
<evidence type="ECO:0000313" key="15">
    <source>
        <dbReference type="Proteomes" id="UP000199400"/>
    </source>
</evidence>
<organism evidence="14 15">
    <name type="scientific">Nannocystis exedens</name>
    <dbReference type="NCBI Taxonomy" id="54"/>
    <lineage>
        <taxon>Bacteria</taxon>
        <taxon>Pseudomonadati</taxon>
        <taxon>Myxococcota</taxon>
        <taxon>Polyangia</taxon>
        <taxon>Nannocystales</taxon>
        <taxon>Nannocystaceae</taxon>
        <taxon>Nannocystis</taxon>
    </lineage>
</organism>
<dbReference type="InterPro" id="IPR000700">
    <property type="entry name" value="PAS-assoc_C"/>
</dbReference>
<dbReference type="PROSITE" id="PS50112">
    <property type="entry name" value="PAS"/>
    <property type="match status" value="1"/>
</dbReference>
<dbReference type="SUPFAM" id="SSF55874">
    <property type="entry name" value="ATPase domain of HSP90 chaperone/DNA topoisomerase II/histidine kinase"/>
    <property type="match status" value="1"/>
</dbReference>
<evidence type="ECO:0000259" key="11">
    <source>
        <dbReference type="PROSITE" id="PS50110"/>
    </source>
</evidence>
<dbReference type="InterPro" id="IPR003594">
    <property type="entry name" value="HATPase_dom"/>
</dbReference>
<feature type="modified residue" description="4-aspartylphosphate" evidence="8">
    <location>
        <position position="607"/>
    </location>
</feature>
<dbReference type="Gene3D" id="3.30.450.20">
    <property type="entry name" value="PAS domain"/>
    <property type="match status" value="2"/>
</dbReference>
<keyword evidence="4" id="KW-0808">Transferase</keyword>
<comment type="catalytic activity">
    <reaction evidence="1">
        <text>ATP + protein L-histidine = ADP + protein N-phospho-L-histidine.</text>
        <dbReference type="EC" id="2.7.13.3"/>
    </reaction>
</comment>
<feature type="domain" description="Histidine kinase" evidence="10">
    <location>
        <begin position="318"/>
        <end position="536"/>
    </location>
</feature>
<dbReference type="SMART" id="SM00448">
    <property type="entry name" value="REC"/>
    <property type="match status" value="1"/>
</dbReference>
<name>A0A1I2HVB4_9BACT</name>
<dbReference type="Gene3D" id="1.10.287.130">
    <property type="match status" value="1"/>
</dbReference>
<dbReference type="InterPro" id="IPR000014">
    <property type="entry name" value="PAS"/>
</dbReference>
<dbReference type="Pfam" id="PF00072">
    <property type="entry name" value="Response_reg"/>
    <property type="match status" value="1"/>
</dbReference>
<keyword evidence="7" id="KW-0472">Membrane</keyword>
<dbReference type="RefSeq" id="WP_096327625.1">
    <property type="nucleotide sequence ID" value="NZ_FOMX01000046.1"/>
</dbReference>
<dbReference type="InterPro" id="IPR003661">
    <property type="entry name" value="HisK_dim/P_dom"/>
</dbReference>